<reference evidence="10 11" key="1">
    <citation type="submission" date="2010-03" db="EMBL/GenBank/DDBJ databases">
        <title>The Genome Sequence of Lactobacillus gasseri strain SV-16A-US.</title>
        <authorList>
            <consortium name="The Broad Institute Genome Sequencing Platform"/>
            <person name="Ward D."/>
            <person name="Earl A."/>
            <person name="Feldgarden M."/>
            <person name="Gevers D."/>
            <person name="Young S.K."/>
            <person name="Zeng Q."/>
            <person name="Koehrsen M."/>
            <person name="Alvarado L."/>
            <person name="Berlin A."/>
            <person name="Bochicchio J."/>
            <person name="Borenstein D."/>
            <person name="Chapman S.B."/>
            <person name="Chen Z."/>
            <person name="Engels R."/>
            <person name="Freedman E."/>
            <person name="Gellesch M."/>
            <person name="Goldberg J."/>
            <person name="Griggs A."/>
            <person name="Gujja S."/>
            <person name="Heilman E."/>
            <person name="Heiman D."/>
            <person name="Hepburn T."/>
            <person name="Howarth C."/>
            <person name="Jen D."/>
            <person name="Larson L."/>
            <person name="Mehta T."/>
            <person name="Park D."/>
            <person name="Pearson M."/>
            <person name="Roberts A."/>
            <person name="Saif S."/>
            <person name="Shea T."/>
            <person name="Shenoy N."/>
            <person name="Sisk P."/>
            <person name="Stolte C."/>
            <person name="Sykes S."/>
            <person name="Thomson T."/>
            <person name="Walk T."/>
            <person name="White J."/>
            <person name="Yandava C."/>
            <person name="Liu Y."/>
            <person name="Xu Q."/>
            <person name="Haas B."/>
            <person name="Nusbaum C."/>
            <person name="Birren B."/>
        </authorList>
    </citation>
    <scope>NUCLEOTIDE SEQUENCE [LARGE SCALE GENOMIC DNA]</scope>
    <source>
        <strain evidence="10 11">SV-16A-US</strain>
    </source>
</reference>
<dbReference type="EMBL" id="KN050675">
    <property type="protein sequence ID" value="KFL96737.1"/>
    <property type="molecule type" value="Genomic_DNA"/>
</dbReference>
<dbReference type="SUPFAM" id="SSF52540">
    <property type="entry name" value="P-loop containing nucleoside triphosphate hydrolases"/>
    <property type="match status" value="1"/>
</dbReference>
<dbReference type="Pfam" id="PF00005">
    <property type="entry name" value="ABC_tran"/>
    <property type="match status" value="1"/>
</dbReference>
<dbReference type="FunFam" id="3.40.50.300:FF:000224">
    <property type="entry name" value="Energy-coupling factor transporter ATP-binding protein EcfA"/>
    <property type="match status" value="1"/>
</dbReference>
<dbReference type="GO" id="GO:0042626">
    <property type="term" value="F:ATPase-coupled transmembrane transporter activity"/>
    <property type="evidence" value="ECO:0007669"/>
    <property type="project" value="TreeGrafter"/>
</dbReference>
<protein>
    <submittedName>
        <fullName evidence="10">Cobalt import ATP-binding protein CbiO 1</fullName>
    </submittedName>
</protein>
<name>A0AB34NZ83_LACGS</name>
<evidence type="ECO:0000256" key="2">
    <source>
        <dbReference type="ARBA" id="ARBA00005417"/>
    </source>
</evidence>
<evidence type="ECO:0000313" key="10">
    <source>
        <dbReference type="EMBL" id="KFL96737.1"/>
    </source>
</evidence>
<proteinExistence type="inferred from homology"/>
<evidence type="ECO:0000256" key="6">
    <source>
        <dbReference type="ARBA" id="ARBA00022840"/>
    </source>
</evidence>
<dbReference type="PANTHER" id="PTHR43553">
    <property type="entry name" value="HEAVY METAL TRANSPORTER"/>
    <property type="match status" value="1"/>
</dbReference>
<sequence>MIFMKDNIVTVEHLSFTYKDSEEPAVKDVSFSIPKGTWTTLVGHNGSGKSTIARLLNGILLPDDNPETLINIDGITLTEKTMWDIRDRVGIVFQNPDNQFVGATVEDDVAFGLENRQVPRPKMKSIVQDVLNQVGMTNFQKSEPQYLSGGQKQRVAIAGILAIGPKLIILDESTSMLDPAGKFKILKLIRKLQKENELTIFSITHDINEAEHADQILVLDKGSLLASDSPVDIFKDVSLIKNAGLDLPLFYKIKNKLINKGISIPQEVNTEEKLVKYLCQLNSKM</sequence>
<dbReference type="InterPro" id="IPR015856">
    <property type="entry name" value="ABC_transpr_CbiO/EcfA_su"/>
</dbReference>
<evidence type="ECO:0000256" key="8">
    <source>
        <dbReference type="ARBA" id="ARBA00023136"/>
    </source>
</evidence>
<dbReference type="InterPro" id="IPR017871">
    <property type="entry name" value="ABC_transporter-like_CS"/>
</dbReference>
<dbReference type="PROSITE" id="PS00211">
    <property type="entry name" value="ABC_TRANSPORTER_1"/>
    <property type="match status" value="1"/>
</dbReference>
<dbReference type="PROSITE" id="PS50893">
    <property type="entry name" value="ABC_TRANSPORTER_2"/>
    <property type="match status" value="1"/>
</dbReference>
<dbReference type="InterPro" id="IPR027417">
    <property type="entry name" value="P-loop_NTPase"/>
</dbReference>
<dbReference type="CDD" id="cd03225">
    <property type="entry name" value="ABC_cobalt_CbiO_domain1"/>
    <property type="match status" value="1"/>
</dbReference>
<dbReference type="Gene3D" id="3.40.50.300">
    <property type="entry name" value="P-loop containing nucleotide triphosphate hydrolases"/>
    <property type="match status" value="1"/>
</dbReference>
<keyword evidence="8" id="KW-0472">Membrane</keyword>
<dbReference type="NCBIfam" id="TIGR04520">
    <property type="entry name" value="ECF_ATPase_1"/>
    <property type="match status" value="1"/>
</dbReference>
<evidence type="ECO:0000259" key="9">
    <source>
        <dbReference type="PROSITE" id="PS50893"/>
    </source>
</evidence>
<gene>
    <name evidence="10" type="ORF">HMPREF5175_01214</name>
</gene>
<dbReference type="NCBIfam" id="NF010167">
    <property type="entry name" value="PRK13648.1"/>
    <property type="match status" value="1"/>
</dbReference>
<evidence type="ECO:0000313" key="11">
    <source>
        <dbReference type="Proteomes" id="UP000030761"/>
    </source>
</evidence>
<dbReference type="InterPro" id="IPR030947">
    <property type="entry name" value="EcfA_1"/>
</dbReference>
<comment type="subcellular location">
    <subcellularLocation>
        <location evidence="1">Cell membrane</location>
        <topology evidence="1">Peripheral membrane protein</topology>
    </subcellularLocation>
</comment>
<dbReference type="GO" id="GO:0043190">
    <property type="term" value="C:ATP-binding cassette (ABC) transporter complex"/>
    <property type="evidence" value="ECO:0007669"/>
    <property type="project" value="TreeGrafter"/>
</dbReference>
<dbReference type="InterPro" id="IPR003439">
    <property type="entry name" value="ABC_transporter-like_ATP-bd"/>
</dbReference>
<dbReference type="InterPro" id="IPR050095">
    <property type="entry name" value="ECF_ABC_transporter_ATP-bd"/>
</dbReference>
<dbReference type="GO" id="GO:0005524">
    <property type="term" value="F:ATP binding"/>
    <property type="evidence" value="ECO:0007669"/>
    <property type="project" value="UniProtKB-KW"/>
</dbReference>
<evidence type="ECO:0000256" key="7">
    <source>
        <dbReference type="ARBA" id="ARBA00022967"/>
    </source>
</evidence>
<evidence type="ECO:0000256" key="4">
    <source>
        <dbReference type="ARBA" id="ARBA00022475"/>
    </source>
</evidence>
<evidence type="ECO:0000256" key="3">
    <source>
        <dbReference type="ARBA" id="ARBA00022448"/>
    </source>
</evidence>
<dbReference type="Proteomes" id="UP000030761">
    <property type="component" value="Unassembled WGS sequence"/>
</dbReference>
<dbReference type="SMR" id="A0AB34NZ83"/>
<keyword evidence="3" id="KW-0813">Transport</keyword>
<dbReference type="AlphaFoldDB" id="A0AB34NZ83"/>
<feature type="domain" description="ABC transporter" evidence="9">
    <location>
        <begin position="9"/>
        <end position="246"/>
    </location>
</feature>
<comment type="similarity">
    <text evidence="2">Belongs to the ABC transporter superfamily.</text>
</comment>
<keyword evidence="5" id="KW-0547">Nucleotide-binding</keyword>
<dbReference type="GO" id="GO:0016887">
    <property type="term" value="F:ATP hydrolysis activity"/>
    <property type="evidence" value="ECO:0007669"/>
    <property type="project" value="InterPro"/>
</dbReference>
<keyword evidence="4" id="KW-1003">Cell membrane</keyword>
<dbReference type="SMART" id="SM00382">
    <property type="entry name" value="AAA"/>
    <property type="match status" value="1"/>
</dbReference>
<organism evidence="10 11">
    <name type="scientific">Lactobacillus gasseri SV-16A-US</name>
    <dbReference type="NCBI Taxonomy" id="575604"/>
    <lineage>
        <taxon>Bacteria</taxon>
        <taxon>Bacillati</taxon>
        <taxon>Bacillota</taxon>
        <taxon>Bacilli</taxon>
        <taxon>Lactobacillales</taxon>
        <taxon>Lactobacillaceae</taxon>
        <taxon>Lactobacillus</taxon>
    </lineage>
</organism>
<evidence type="ECO:0000256" key="1">
    <source>
        <dbReference type="ARBA" id="ARBA00004202"/>
    </source>
</evidence>
<keyword evidence="6 10" id="KW-0067">ATP-binding</keyword>
<dbReference type="InterPro" id="IPR003593">
    <property type="entry name" value="AAA+_ATPase"/>
</dbReference>
<keyword evidence="7" id="KW-1278">Translocase</keyword>
<evidence type="ECO:0000256" key="5">
    <source>
        <dbReference type="ARBA" id="ARBA00022741"/>
    </source>
</evidence>
<accession>A0AB34NZ83</accession>
<dbReference type="PANTHER" id="PTHR43553:SF24">
    <property type="entry name" value="ENERGY-COUPLING FACTOR TRANSPORTER ATP-BINDING PROTEIN ECFA1"/>
    <property type="match status" value="1"/>
</dbReference>